<accession>A0ABP9HHI0</accession>
<proteinExistence type="predicted"/>
<evidence type="ECO:0000313" key="2">
    <source>
        <dbReference type="EMBL" id="GAA4970782.1"/>
    </source>
</evidence>
<evidence type="ECO:0000259" key="1">
    <source>
        <dbReference type="PROSITE" id="PS50943"/>
    </source>
</evidence>
<dbReference type="RefSeq" id="WP_345676973.1">
    <property type="nucleotide sequence ID" value="NZ_BAABHS010000013.1"/>
</dbReference>
<dbReference type="SUPFAM" id="SSF47413">
    <property type="entry name" value="lambda repressor-like DNA-binding domains"/>
    <property type="match status" value="1"/>
</dbReference>
<dbReference type="InterPro" id="IPR043917">
    <property type="entry name" value="DUF5753"/>
</dbReference>
<feature type="domain" description="HTH cro/C1-type" evidence="1">
    <location>
        <begin position="24"/>
        <end position="59"/>
    </location>
</feature>
<protein>
    <submittedName>
        <fullName evidence="2">Helix-turn-helix transcriptional regulator</fullName>
    </submittedName>
</protein>
<dbReference type="SMART" id="SM00530">
    <property type="entry name" value="HTH_XRE"/>
    <property type="match status" value="1"/>
</dbReference>
<dbReference type="Pfam" id="PF19054">
    <property type="entry name" value="DUF5753"/>
    <property type="match status" value="1"/>
</dbReference>
<organism evidence="2 3">
    <name type="scientific">Yinghuangia aomiensis</name>
    <dbReference type="NCBI Taxonomy" id="676205"/>
    <lineage>
        <taxon>Bacteria</taxon>
        <taxon>Bacillati</taxon>
        <taxon>Actinomycetota</taxon>
        <taxon>Actinomycetes</taxon>
        <taxon>Kitasatosporales</taxon>
        <taxon>Streptomycetaceae</taxon>
        <taxon>Yinghuangia</taxon>
    </lineage>
</organism>
<sequence>MAGRRRDVEPQRPSWILDFLGRQIRRYREMEGMTQTQAANEAHISNKHFSAIESGTKPPARDLVQVIDHAVNARGALVALRDEMNEPPGSEWFELVVELEAGASSLRQYAVQVIPGLLQTGDYAREVLSTGLARKPVGWLEKKLQERLNRQNIIWRQGPPELSFILDECAVSRQPKSRDLMRGQLKRLLEVGELPHVTIQVAPLDMGLHTMLDGPITIMGFDEGDDCVYVEPFGQGFVAYDPVTRTDAKRRFDRLKAEALSPTDTAEWIRAMMETL</sequence>
<comment type="caution">
    <text evidence="2">The sequence shown here is derived from an EMBL/GenBank/DDBJ whole genome shotgun (WGS) entry which is preliminary data.</text>
</comment>
<dbReference type="InterPro" id="IPR001387">
    <property type="entry name" value="Cro/C1-type_HTH"/>
</dbReference>
<name>A0ABP9HHI0_9ACTN</name>
<keyword evidence="3" id="KW-1185">Reference proteome</keyword>
<dbReference type="Proteomes" id="UP001500466">
    <property type="component" value="Unassembled WGS sequence"/>
</dbReference>
<dbReference type="InterPro" id="IPR010982">
    <property type="entry name" value="Lambda_DNA-bd_dom_sf"/>
</dbReference>
<dbReference type="PROSITE" id="PS50943">
    <property type="entry name" value="HTH_CROC1"/>
    <property type="match status" value="1"/>
</dbReference>
<dbReference type="Pfam" id="PF13560">
    <property type="entry name" value="HTH_31"/>
    <property type="match status" value="1"/>
</dbReference>
<dbReference type="Gene3D" id="1.10.260.40">
    <property type="entry name" value="lambda repressor-like DNA-binding domains"/>
    <property type="match status" value="1"/>
</dbReference>
<gene>
    <name evidence="2" type="ORF">GCM10023205_40560</name>
</gene>
<evidence type="ECO:0000313" key="3">
    <source>
        <dbReference type="Proteomes" id="UP001500466"/>
    </source>
</evidence>
<dbReference type="EMBL" id="BAABHS010000013">
    <property type="protein sequence ID" value="GAA4970782.1"/>
    <property type="molecule type" value="Genomic_DNA"/>
</dbReference>
<dbReference type="CDD" id="cd00093">
    <property type="entry name" value="HTH_XRE"/>
    <property type="match status" value="1"/>
</dbReference>
<reference evidence="3" key="1">
    <citation type="journal article" date="2019" name="Int. J. Syst. Evol. Microbiol.">
        <title>The Global Catalogue of Microorganisms (GCM) 10K type strain sequencing project: providing services to taxonomists for standard genome sequencing and annotation.</title>
        <authorList>
            <consortium name="The Broad Institute Genomics Platform"/>
            <consortium name="The Broad Institute Genome Sequencing Center for Infectious Disease"/>
            <person name="Wu L."/>
            <person name="Ma J."/>
        </authorList>
    </citation>
    <scope>NUCLEOTIDE SEQUENCE [LARGE SCALE GENOMIC DNA]</scope>
    <source>
        <strain evidence="3">JCM 17986</strain>
    </source>
</reference>